<dbReference type="GO" id="GO:0010181">
    <property type="term" value="F:FMN binding"/>
    <property type="evidence" value="ECO:0007669"/>
    <property type="project" value="UniProtKB-UniRule"/>
</dbReference>
<keyword evidence="3 8" id="KW-0813">Transport</keyword>
<keyword evidence="7" id="KW-0535">Nitrogen fixation</keyword>
<evidence type="ECO:0000313" key="10">
    <source>
        <dbReference type="EMBL" id="PWB07062.1"/>
    </source>
</evidence>
<dbReference type="NCBIfam" id="TIGR01752">
    <property type="entry name" value="flav_long"/>
    <property type="match status" value="1"/>
</dbReference>
<keyword evidence="4 8" id="KW-0285">Flavoprotein</keyword>
<accession>A0A2V1IXE8</accession>
<dbReference type="AlphaFoldDB" id="A0A2V1IXE8"/>
<evidence type="ECO:0000256" key="7">
    <source>
        <dbReference type="ARBA" id="ARBA00023231"/>
    </source>
</evidence>
<dbReference type="InterPro" id="IPR050619">
    <property type="entry name" value="Flavodoxin"/>
</dbReference>
<dbReference type="Gene3D" id="3.40.50.360">
    <property type="match status" value="1"/>
</dbReference>
<reference evidence="11" key="1">
    <citation type="submission" date="2018-02" db="EMBL/GenBank/DDBJ databases">
        <authorList>
            <person name="Clavel T."/>
            <person name="Strowig T."/>
        </authorList>
    </citation>
    <scope>NUCLEOTIDE SEQUENCE [LARGE SCALE GENOMIC DNA]</scope>
    <source>
        <strain evidence="11">DSM 100764</strain>
    </source>
</reference>
<dbReference type="PANTHER" id="PTHR42809:SF1">
    <property type="entry name" value="FLAVODOXIN 1"/>
    <property type="match status" value="1"/>
</dbReference>
<dbReference type="GeneID" id="93424402"/>
<dbReference type="Pfam" id="PF00258">
    <property type="entry name" value="Flavodoxin_1"/>
    <property type="match status" value="1"/>
</dbReference>
<keyword evidence="5 8" id="KW-0288">FMN</keyword>
<dbReference type="EMBL" id="PUBV01000016">
    <property type="protein sequence ID" value="PWB07062.1"/>
    <property type="molecule type" value="Genomic_DNA"/>
</dbReference>
<dbReference type="InterPro" id="IPR001226">
    <property type="entry name" value="Flavodoxin_CS"/>
</dbReference>
<comment type="cofactor">
    <cofactor evidence="1 8">
        <name>FMN</name>
        <dbReference type="ChEBI" id="CHEBI:58210"/>
    </cofactor>
</comment>
<evidence type="ECO:0000256" key="2">
    <source>
        <dbReference type="ARBA" id="ARBA00005267"/>
    </source>
</evidence>
<evidence type="ECO:0000256" key="8">
    <source>
        <dbReference type="PIRNR" id="PIRNR038996"/>
    </source>
</evidence>
<comment type="function">
    <text evidence="8">Low-potential electron donor to a number of redox enzymes.</text>
</comment>
<dbReference type="PIRSF" id="PIRSF038996">
    <property type="entry name" value="FldA"/>
    <property type="match status" value="1"/>
</dbReference>
<dbReference type="InterPro" id="IPR010086">
    <property type="entry name" value="Flavodoxin_lc"/>
</dbReference>
<keyword evidence="6 8" id="KW-0249">Electron transport</keyword>
<evidence type="ECO:0000313" key="11">
    <source>
        <dbReference type="Proteomes" id="UP000244925"/>
    </source>
</evidence>
<protein>
    <recommendedName>
        <fullName evidence="8">Flavodoxin</fullName>
    </recommendedName>
</protein>
<name>A0A2V1IXE8_9BACT</name>
<dbReference type="PROSITE" id="PS50902">
    <property type="entry name" value="FLAVODOXIN_LIKE"/>
    <property type="match status" value="1"/>
</dbReference>
<comment type="caution">
    <text evidence="10">The sequence shown here is derived from an EMBL/GenBank/DDBJ whole genome shotgun (WGS) entry which is preliminary data.</text>
</comment>
<proteinExistence type="inferred from homology"/>
<dbReference type="InterPro" id="IPR008254">
    <property type="entry name" value="Flavodoxin/NO_synth"/>
</dbReference>
<dbReference type="PROSITE" id="PS00201">
    <property type="entry name" value="FLAVODOXIN"/>
    <property type="match status" value="1"/>
</dbReference>
<comment type="similarity">
    <text evidence="2 8">Belongs to the flavodoxin family.</text>
</comment>
<dbReference type="SUPFAM" id="SSF52218">
    <property type="entry name" value="Flavoproteins"/>
    <property type="match status" value="1"/>
</dbReference>
<dbReference type="Proteomes" id="UP000244925">
    <property type="component" value="Unassembled WGS sequence"/>
</dbReference>
<evidence type="ECO:0000256" key="3">
    <source>
        <dbReference type="ARBA" id="ARBA00022448"/>
    </source>
</evidence>
<evidence type="ECO:0000259" key="9">
    <source>
        <dbReference type="PROSITE" id="PS50902"/>
    </source>
</evidence>
<keyword evidence="11" id="KW-1185">Reference proteome</keyword>
<dbReference type="InterPro" id="IPR029039">
    <property type="entry name" value="Flavoprotein-like_sf"/>
</dbReference>
<dbReference type="PRINTS" id="PR00369">
    <property type="entry name" value="FLAVODOXIN"/>
</dbReference>
<evidence type="ECO:0000256" key="1">
    <source>
        <dbReference type="ARBA" id="ARBA00001917"/>
    </source>
</evidence>
<dbReference type="PANTHER" id="PTHR42809">
    <property type="entry name" value="FLAVODOXIN 2"/>
    <property type="match status" value="1"/>
</dbReference>
<organism evidence="10 11">
    <name type="scientific">Paramuribaculum intestinale</name>
    <dbReference type="NCBI Taxonomy" id="2094151"/>
    <lineage>
        <taxon>Bacteria</taxon>
        <taxon>Pseudomonadati</taxon>
        <taxon>Bacteroidota</taxon>
        <taxon>Bacteroidia</taxon>
        <taxon>Bacteroidales</taxon>
        <taxon>Muribaculaceae</taxon>
        <taxon>Paramuribaculum</taxon>
    </lineage>
</organism>
<dbReference type="RefSeq" id="WP_107036280.1">
    <property type="nucleotide sequence ID" value="NZ_CARFQN010000006.1"/>
</dbReference>
<dbReference type="InterPro" id="IPR001094">
    <property type="entry name" value="Flavdoxin-like"/>
</dbReference>
<evidence type="ECO:0000256" key="4">
    <source>
        <dbReference type="ARBA" id="ARBA00022630"/>
    </source>
</evidence>
<sequence>MKNTGIFYGSTTGTTLEVAEMIAKCLGIKESDIHNVATTAPSEVAAYDLLLLGTSTWGDGEMQDNMDDFSHGLEVMDLSGKEIALFGCGDESMSDTFCNAVGELYSRLKDTGAKFIGADFGTDGYSFDSSEADKDGHAVGLLIDNVNHPDLTQGRIEDWCRMVAAQE</sequence>
<evidence type="ECO:0000256" key="6">
    <source>
        <dbReference type="ARBA" id="ARBA00022982"/>
    </source>
</evidence>
<dbReference type="GO" id="GO:0009055">
    <property type="term" value="F:electron transfer activity"/>
    <property type="evidence" value="ECO:0007669"/>
    <property type="project" value="UniProtKB-UniRule"/>
</dbReference>
<feature type="domain" description="Flavodoxin-like" evidence="9">
    <location>
        <begin position="4"/>
        <end position="164"/>
    </location>
</feature>
<gene>
    <name evidence="10" type="ORF">C5O25_08320</name>
</gene>
<evidence type="ECO:0000256" key="5">
    <source>
        <dbReference type="ARBA" id="ARBA00022643"/>
    </source>
</evidence>